<dbReference type="InterPro" id="IPR022653">
    <property type="entry name" value="De-COase2_pyr-phos_BS"/>
</dbReference>
<dbReference type="SUPFAM" id="SSF51419">
    <property type="entry name" value="PLP-binding barrel"/>
    <property type="match status" value="1"/>
</dbReference>
<feature type="domain" description="Orn/DAP/Arg decarboxylase 2 N-terminal" evidence="12">
    <location>
        <begin position="35"/>
        <end position="279"/>
    </location>
</feature>
<dbReference type="PROSITE" id="PS00879">
    <property type="entry name" value="ODR_DC_2_2"/>
    <property type="match status" value="1"/>
</dbReference>
<sequence>MNYFQYKNGRFFAEGVAVADIVSEYGSPCYIYSRATFERHWQAFDSALKEYDHLVCYAVKANSNIGVLNALARLGSGFDIVSVGELERVLAAGGDPKKVVFSGVGKRADEMQRALEVGIYCFNVESEEELMTLNSVAKQLNLQAPVSLRVNPDVDAKTHPYISTGLKDNKFGIAIEHVEAVYLKAASLPNINVQGVDCHIGSQLTELSPFVDALKRVLLLIDRLQAQNINLQHIDLGGGLGIQYDDEQPPLPADYARAVASVLGDRQYKLLIEPGRAIAGNAGILVTKVEYIKAAGAADGKNFAIVDAAMNDLMRPALYSAWQKIIPLNESSDTEEKIYDVVGPVCETGDFLGKERALRIKAGDYLAVRSSGAYGFTMSSNYNTRERAAEIMVDGDTMHLVRQREKIADLFANESLLPEESC</sequence>
<keyword evidence="2" id="KW-0028">Amino-acid biosynthesis</keyword>
<dbReference type="GO" id="GO:0008836">
    <property type="term" value="F:diaminopimelate decarboxylase activity"/>
    <property type="evidence" value="ECO:0007669"/>
    <property type="project" value="UniProtKB-EC"/>
</dbReference>
<evidence type="ECO:0000256" key="8">
    <source>
        <dbReference type="ARBA" id="ARBA00060643"/>
    </source>
</evidence>
<evidence type="ECO:0000256" key="7">
    <source>
        <dbReference type="ARBA" id="ARBA00050464"/>
    </source>
</evidence>
<reference evidence="13" key="1">
    <citation type="submission" date="2018-06" db="EMBL/GenBank/DDBJ databases">
        <authorList>
            <person name="Zhirakovskaya E."/>
        </authorList>
    </citation>
    <scope>NUCLEOTIDE SEQUENCE</scope>
</reference>
<dbReference type="FunFam" id="2.40.37.10:FF:000003">
    <property type="entry name" value="Diaminopimelate decarboxylase"/>
    <property type="match status" value="1"/>
</dbReference>
<dbReference type="PRINTS" id="PR01181">
    <property type="entry name" value="DAPDCRBXLASE"/>
</dbReference>
<name>A0A3B1AA17_9ZZZZ</name>
<keyword evidence="5" id="KW-0457">Lysine biosynthesis</keyword>
<dbReference type="CDD" id="cd06828">
    <property type="entry name" value="PLPDE_III_DapDC"/>
    <property type="match status" value="1"/>
</dbReference>
<comment type="pathway">
    <text evidence="8">Amino-acid biosynthesis; L-lysine biosynthesis via DAP pathway; L-lysine from DL-2,6-diaminopimelate: step 1/1.</text>
</comment>
<comment type="similarity">
    <text evidence="9">Belongs to the Orn/Lys/Arg decarboxylase class-II family. LysA subfamily.</text>
</comment>
<dbReference type="Gene3D" id="2.40.37.10">
    <property type="entry name" value="Lyase, Ornithine Decarboxylase, Chain A, domain 1"/>
    <property type="match status" value="1"/>
</dbReference>
<dbReference type="InterPro" id="IPR022643">
    <property type="entry name" value="De-COase2_C"/>
</dbReference>
<keyword evidence="3" id="KW-0210">Decarboxylase</keyword>
<dbReference type="Pfam" id="PF02784">
    <property type="entry name" value="Orn_Arg_deC_N"/>
    <property type="match status" value="1"/>
</dbReference>
<evidence type="ECO:0000256" key="5">
    <source>
        <dbReference type="ARBA" id="ARBA00023154"/>
    </source>
</evidence>
<dbReference type="InterPro" id="IPR022644">
    <property type="entry name" value="De-COase2_N"/>
</dbReference>
<organism evidence="13">
    <name type="scientific">hydrothermal vent metagenome</name>
    <dbReference type="NCBI Taxonomy" id="652676"/>
    <lineage>
        <taxon>unclassified sequences</taxon>
        <taxon>metagenomes</taxon>
        <taxon>ecological metagenomes</taxon>
    </lineage>
</organism>
<dbReference type="GO" id="GO:0009089">
    <property type="term" value="P:lysine biosynthetic process via diaminopimelate"/>
    <property type="evidence" value="ECO:0007669"/>
    <property type="project" value="InterPro"/>
</dbReference>
<dbReference type="InterPro" id="IPR000183">
    <property type="entry name" value="Orn/DAP/Arg_de-COase"/>
</dbReference>
<dbReference type="InterPro" id="IPR002986">
    <property type="entry name" value="DAP_deCOOHase_LysA"/>
</dbReference>
<keyword evidence="6 13" id="KW-0456">Lyase</keyword>
<evidence type="ECO:0000256" key="1">
    <source>
        <dbReference type="ARBA" id="ARBA00001933"/>
    </source>
</evidence>
<dbReference type="InterPro" id="IPR022657">
    <property type="entry name" value="De-COase2_CS"/>
</dbReference>
<dbReference type="PRINTS" id="PR01179">
    <property type="entry name" value="ODADCRBXLASE"/>
</dbReference>
<dbReference type="InterPro" id="IPR009006">
    <property type="entry name" value="Ala_racemase/Decarboxylase_C"/>
</dbReference>
<evidence type="ECO:0000259" key="12">
    <source>
        <dbReference type="Pfam" id="PF02784"/>
    </source>
</evidence>
<dbReference type="AlphaFoldDB" id="A0A3B1AA17"/>
<evidence type="ECO:0000256" key="10">
    <source>
        <dbReference type="ARBA" id="ARBA00066427"/>
    </source>
</evidence>
<evidence type="ECO:0000256" key="4">
    <source>
        <dbReference type="ARBA" id="ARBA00022898"/>
    </source>
</evidence>
<gene>
    <name evidence="13" type="ORF">MNBD_GAMMA23-444</name>
</gene>
<dbReference type="Gene3D" id="3.20.20.10">
    <property type="entry name" value="Alanine racemase"/>
    <property type="match status" value="1"/>
</dbReference>
<evidence type="ECO:0000256" key="3">
    <source>
        <dbReference type="ARBA" id="ARBA00022793"/>
    </source>
</evidence>
<dbReference type="Pfam" id="PF00278">
    <property type="entry name" value="Orn_DAP_Arg_deC"/>
    <property type="match status" value="1"/>
</dbReference>
<comment type="catalytic activity">
    <reaction evidence="7">
        <text>meso-2,6-diaminopimelate + H(+) = L-lysine + CO2</text>
        <dbReference type="Rhea" id="RHEA:15101"/>
        <dbReference type="ChEBI" id="CHEBI:15378"/>
        <dbReference type="ChEBI" id="CHEBI:16526"/>
        <dbReference type="ChEBI" id="CHEBI:32551"/>
        <dbReference type="ChEBI" id="CHEBI:57791"/>
        <dbReference type="EC" id="4.1.1.20"/>
    </reaction>
</comment>
<dbReference type="SUPFAM" id="SSF50621">
    <property type="entry name" value="Alanine racemase C-terminal domain-like"/>
    <property type="match status" value="1"/>
</dbReference>
<evidence type="ECO:0000256" key="6">
    <source>
        <dbReference type="ARBA" id="ARBA00023239"/>
    </source>
</evidence>
<dbReference type="NCBIfam" id="TIGR01048">
    <property type="entry name" value="lysA"/>
    <property type="match status" value="1"/>
</dbReference>
<proteinExistence type="inferred from homology"/>
<evidence type="ECO:0000259" key="11">
    <source>
        <dbReference type="Pfam" id="PF00278"/>
    </source>
</evidence>
<dbReference type="EMBL" id="UOFT01000042">
    <property type="protein sequence ID" value="VAW95079.1"/>
    <property type="molecule type" value="Genomic_DNA"/>
</dbReference>
<dbReference type="FunFam" id="3.20.20.10:FF:000003">
    <property type="entry name" value="Diaminopimelate decarboxylase"/>
    <property type="match status" value="1"/>
</dbReference>
<dbReference type="EC" id="4.1.1.20" evidence="10"/>
<evidence type="ECO:0000256" key="9">
    <source>
        <dbReference type="ARBA" id="ARBA00060983"/>
    </source>
</evidence>
<accession>A0A3B1AA17</accession>
<evidence type="ECO:0000256" key="2">
    <source>
        <dbReference type="ARBA" id="ARBA00022605"/>
    </source>
</evidence>
<dbReference type="PANTHER" id="PTHR43727:SF2">
    <property type="entry name" value="GROUP IV DECARBOXYLASE"/>
    <property type="match status" value="1"/>
</dbReference>
<protein>
    <recommendedName>
        <fullName evidence="10">diaminopimelate decarboxylase</fullName>
        <ecNumber evidence="10">4.1.1.20</ecNumber>
    </recommendedName>
</protein>
<feature type="domain" description="Orn/DAP/Arg decarboxylase 2 C-terminal" evidence="11">
    <location>
        <begin position="30"/>
        <end position="372"/>
    </location>
</feature>
<keyword evidence="4" id="KW-0663">Pyridoxal phosphate</keyword>
<evidence type="ECO:0000313" key="13">
    <source>
        <dbReference type="EMBL" id="VAW95079.1"/>
    </source>
</evidence>
<dbReference type="PANTHER" id="PTHR43727">
    <property type="entry name" value="DIAMINOPIMELATE DECARBOXYLASE"/>
    <property type="match status" value="1"/>
</dbReference>
<dbReference type="HAMAP" id="MF_02120">
    <property type="entry name" value="LysA"/>
    <property type="match status" value="1"/>
</dbReference>
<dbReference type="PROSITE" id="PS00878">
    <property type="entry name" value="ODR_DC_2_1"/>
    <property type="match status" value="1"/>
</dbReference>
<dbReference type="InterPro" id="IPR029066">
    <property type="entry name" value="PLP-binding_barrel"/>
</dbReference>
<comment type="cofactor">
    <cofactor evidence="1">
        <name>pyridoxal 5'-phosphate</name>
        <dbReference type="ChEBI" id="CHEBI:597326"/>
    </cofactor>
</comment>